<evidence type="ECO:0000256" key="4">
    <source>
        <dbReference type="ARBA" id="ARBA00023159"/>
    </source>
</evidence>
<dbReference type="GO" id="GO:0003712">
    <property type="term" value="F:transcription coregulator activity"/>
    <property type="evidence" value="ECO:0007669"/>
    <property type="project" value="InterPro"/>
</dbReference>
<proteinExistence type="inferred from homology"/>
<evidence type="ECO:0000259" key="9">
    <source>
        <dbReference type="Pfam" id="PF10744"/>
    </source>
</evidence>
<keyword evidence="3 7" id="KW-0805">Transcription regulation</keyword>
<sequence>MATPSSKQNPGATPTHLTSSPHPSAVPMARPLSYKSPSTRTPSASGHGHNVNHPGISSHQYATPLAAAVGVDDPVTFSSPSALLALGGYTGISPSPAAHDALVGAAMSENEIQALSMQGIKLGASRDNEEERRRHIEEVVQLLRTRVAGRGVCREGIERLSQLEGLESIWQEDNLNIAGNFVDLEIEFHPGQDTVKDVSLTYVTLEATDGERREEATAVLKSDLTQSPEQREQGAWKSLNGFYKNLQWLAKLDRLSQEVNCFEAIEGLHASLKRIWDAEDKQSRWAGTYEHLCSGWIGRPCLHKGKRVGLGLDYWISQPRVLDAKRAKTSTDAMVIDQPPDRVSNEHSDDEQNLWSLKVECEEGYPSLRVSRDWVGPDVLTTTPDISEDSSSNRTPDSALPMINWADPPPTVSSASMGHPDPMNSMLGPHTPNRRFVVKLEPPLDVPILAASDIYRTLGIQLPQEFKMIAYDALLVPAWPPLSPTHNGTSVSRGTGVLCVPTYNAQGEKIDKRHAYTFQSFEAVIGRTISELPFSHPRQLADILPILRQYAALSSIVRRTFTSSPDRREPNTQPSTSESVCKAPEFPDPEAFASGSGIVMLSNDDPNEERLDSILGGGQLSNVAFGPVGDDSHQRRTDVKVDVTLRTQLGQPPVLMLLITANNGSDKATRSERISISFEVGLNGSISIVDSTGLWGDETGTSVESSDMKTVDEKKQEALEAEKKIARVLETSHDLSVLVEWVLSRS</sequence>
<dbReference type="RefSeq" id="XP_022583790.1">
    <property type="nucleotide sequence ID" value="XM_022722336.1"/>
</dbReference>
<feature type="region of interest" description="Disordered" evidence="8">
    <location>
        <begin position="561"/>
        <end position="614"/>
    </location>
</feature>
<dbReference type="EMBL" id="KV878338">
    <property type="protein sequence ID" value="OJJ49280.1"/>
    <property type="molecule type" value="Genomic_DNA"/>
</dbReference>
<protein>
    <recommendedName>
        <fullName evidence="7">Mediator of RNA polymerase II transcription subunit 1</fullName>
    </recommendedName>
    <alternativeName>
        <fullName evidence="7">Mediator complex subunit 1</fullName>
    </alternativeName>
</protein>
<feature type="compositionally biased region" description="Polar residues" evidence="8">
    <location>
        <begin position="1"/>
        <end position="22"/>
    </location>
</feature>
<dbReference type="Proteomes" id="UP000184188">
    <property type="component" value="Unassembled WGS sequence"/>
</dbReference>
<name>A0A1L9SPZ1_9EURO</name>
<evidence type="ECO:0000256" key="8">
    <source>
        <dbReference type="SAM" id="MobiDB-lite"/>
    </source>
</evidence>
<feature type="compositionally biased region" description="Polar residues" evidence="8">
    <location>
        <begin position="35"/>
        <end position="44"/>
    </location>
</feature>
<accession>A0A1L9SPZ1</accession>
<keyword evidence="6 7" id="KW-0539">Nucleus</keyword>
<dbReference type="InterPro" id="IPR019680">
    <property type="entry name" value="Mediator_Med1"/>
</dbReference>
<organism evidence="10 11">
    <name type="scientific">Penicilliopsis zonata CBS 506.65</name>
    <dbReference type="NCBI Taxonomy" id="1073090"/>
    <lineage>
        <taxon>Eukaryota</taxon>
        <taxon>Fungi</taxon>
        <taxon>Dikarya</taxon>
        <taxon>Ascomycota</taxon>
        <taxon>Pezizomycotina</taxon>
        <taxon>Eurotiomycetes</taxon>
        <taxon>Eurotiomycetidae</taxon>
        <taxon>Eurotiales</taxon>
        <taxon>Aspergillaceae</taxon>
        <taxon>Penicilliopsis</taxon>
    </lineage>
</organism>
<dbReference type="PANTHER" id="PTHR35041:SF4">
    <property type="entry name" value="MEDIATOR OF RNA POLYMERASE II TRANSCRIPTION SUBUNIT 1"/>
    <property type="match status" value="1"/>
</dbReference>
<evidence type="ECO:0000256" key="5">
    <source>
        <dbReference type="ARBA" id="ARBA00023163"/>
    </source>
</evidence>
<dbReference type="VEuPathDB" id="FungiDB:ASPZODRAFT_129711"/>
<dbReference type="GO" id="GO:0045944">
    <property type="term" value="P:positive regulation of transcription by RNA polymerase II"/>
    <property type="evidence" value="ECO:0007669"/>
    <property type="project" value="UniProtKB-ARBA"/>
</dbReference>
<evidence type="ECO:0000313" key="11">
    <source>
        <dbReference type="Proteomes" id="UP000184188"/>
    </source>
</evidence>
<dbReference type="GO" id="GO:0016592">
    <property type="term" value="C:mediator complex"/>
    <property type="evidence" value="ECO:0007669"/>
    <property type="project" value="InterPro"/>
</dbReference>
<keyword evidence="4 7" id="KW-0010">Activator</keyword>
<gene>
    <name evidence="10" type="ORF">ASPZODRAFT_129711</name>
</gene>
<keyword evidence="5 7" id="KW-0804">Transcription</keyword>
<evidence type="ECO:0000256" key="3">
    <source>
        <dbReference type="ARBA" id="ARBA00023015"/>
    </source>
</evidence>
<dbReference type="STRING" id="1073090.A0A1L9SPZ1"/>
<comment type="subcellular location">
    <subcellularLocation>
        <location evidence="1 7">Nucleus</location>
    </subcellularLocation>
</comment>
<comment type="similarity">
    <text evidence="2 7">Belongs to the Mediator complex subunit 1 family.</text>
</comment>
<comment type="function">
    <text evidence="7">Component of the Mediator complex, a coactivator involved in the regulated transcription of nearly all RNA polymerase II-dependent genes. Mediator functions as a bridge to convey information from gene-specific regulatory proteins to the basal RNA polymerase II transcription machinery. Mediator is recruited to promoters by direct interactions with regulatory proteins and serves as a scaffold for the assembly of a functional preinitiation complex with RNA polymerase II and the general transcription factors.</text>
</comment>
<keyword evidence="11" id="KW-1185">Reference proteome</keyword>
<dbReference type="OrthoDB" id="1936100at2759"/>
<feature type="domain" description="Mediator complex subunit Med1" evidence="9">
    <location>
        <begin position="137"/>
        <end position="561"/>
    </location>
</feature>
<feature type="region of interest" description="Disordered" evidence="8">
    <location>
        <begin position="1"/>
        <end position="58"/>
    </location>
</feature>
<reference evidence="11" key="1">
    <citation type="journal article" date="2017" name="Genome Biol.">
        <title>Comparative genomics reveals high biological diversity and specific adaptations in the industrially and medically important fungal genus Aspergillus.</title>
        <authorList>
            <person name="de Vries R.P."/>
            <person name="Riley R."/>
            <person name="Wiebenga A."/>
            <person name="Aguilar-Osorio G."/>
            <person name="Amillis S."/>
            <person name="Uchima C.A."/>
            <person name="Anderluh G."/>
            <person name="Asadollahi M."/>
            <person name="Askin M."/>
            <person name="Barry K."/>
            <person name="Battaglia E."/>
            <person name="Bayram O."/>
            <person name="Benocci T."/>
            <person name="Braus-Stromeyer S.A."/>
            <person name="Caldana C."/>
            <person name="Canovas D."/>
            <person name="Cerqueira G.C."/>
            <person name="Chen F."/>
            <person name="Chen W."/>
            <person name="Choi C."/>
            <person name="Clum A."/>
            <person name="Dos Santos R.A."/>
            <person name="Damasio A.R."/>
            <person name="Diallinas G."/>
            <person name="Emri T."/>
            <person name="Fekete E."/>
            <person name="Flipphi M."/>
            <person name="Freyberg S."/>
            <person name="Gallo A."/>
            <person name="Gournas C."/>
            <person name="Habgood R."/>
            <person name="Hainaut M."/>
            <person name="Harispe M.L."/>
            <person name="Henrissat B."/>
            <person name="Hilden K.S."/>
            <person name="Hope R."/>
            <person name="Hossain A."/>
            <person name="Karabika E."/>
            <person name="Karaffa L."/>
            <person name="Karanyi Z."/>
            <person name="Krasevec N."/>
            <person name="Kuo A."/>
            <person name="Kusch H."/>
            <person name="LaButti K."/>
            <person name="Lagendijk E.L."/>
            <person name="Lapidus A."/>
            <person name="Levasseur A."/>
            <person name="Lindquist E."/>
            <person name="Lipzen A."/>
            <person name="Logrieco A.F."/>
            <person name="MacCabe A."/>
            <person name="Maekelae M.R."/>
            <person name="Malavazi I."/>
            <person name="Melin P."/>
            <person name="Meyer V."/>
            <person name="Mielnichuk N."/>
            <person name="Miskei M."/>
            <person name="Molnar A.P."/>
            <person name="Mule G."/>
            <person name="Ngan C.Y."/>
            <person name="Orejas M."/>
            <person name="Orosz E."/>
            <person name="Ouedraogo J.P."/>
            <person name="Overkamp K.M."/>
            <person name="Park H.-S."/>
            <person name="Perrone G."/>
            <person name="Piumi F."/>
            <person name="Punt P.J."/>
            <person name="Ram A.F."/>
            <person name="Ramon A."/>
            <person name="Rauscher S."/>
            <person name="Record E."/>
            <person name="Riano-Pachon D.M."/>
            <person name="Robert V."/>
            <person name="Roehrig J."/>
            <person name="Ruller R."/>
            <person name="Salamov A."/>
            <person name="Salih N.S."/>
            <person name="Samson R.A."/>
            <person name="Sandor E."/>
            <person name="Sanguinetti M."/>
            <person name="Schuetze T."/>
            <person name="Sepcic K."/>
            <person name="Shelest E."/>
            <person name="Sherlock G."/>
            <person name="Sophianopoulou V."/>
            <person name="Squina F.M."/>
            <person name="Sun H."/>
            <person name="Susca A."/>
            <person name="Todd R.B."/>
            <person name="Tsang A."/>
            <person name="Unkles S.E."/>
            <person name="van de Wiele N."/>
            <person name="van Rossen-Uffink D."/>
            <person name="Oliveira J.V."/>
            <person name="Vesth T.C."/>
            <person name="Visser J."/>
            <person name="Yu J.-H."/>
            <person name="Zhou M."/>
            <person name="Andersen M.R."/>
            <person name="Archer D.B."/>
            <person name="Baker S.E."/>
            <person name="Benoit I."/>
            <person name="Brakhage A.A."/>
            <person name="Braus G.H."/>
            <person name="Fischer R."/>
            <person name="Frisvad J.C."/>
            <person name="Goldman G.H."/>
            <person name="Houbraken J."/>
            <person name="Oakley B."/>
            <person name="Pocsi I."/>
            <person name="Scazzocchio C."/>
            <person name="Seiboth B."/>
            <person name="vanKuyk P.A."/>
            <person name="Wortman J."/>
            <person name="Dyer P.S."/>
            <person name="Grigoriev I.V."/>
        </authorList>
    </citation>
    <scope>NUCLEOTIDE SEQUENCE [LARGE SCALE GENOMIC DNA]</scope>
    <source>
        <strain evidence="11">CBS 506.65</strain>
    </source>
</reference>
<evidence type="ECO:0000313" key="10">
    <source>
        <dbReference type="EMBL" id="OJJ49280.1"/>
    </source>
</evidence>
<dbReference type="AlphaFoldDB" id="A0A1L9SPZ1"/>
<feature type="compositionally biased region" description="Polar residues" evidence="8">
    <location>
        <begin position="382"/>
        <end position="396"/>
    </location>
</feature>
<dbReference type="PANTHER" id="PTHR35041">
    <property type="entry name" value="MEDIATOR OF RNA POLYMERASE II TRANSCRIPTION SUBUNIT 1"/>
    <property type="match status" value="1"/>
</dbReference>
<dbReference type="Pfam" id="PF10744">
    <property type="entry name" value="Med1"/>
    <property type="match status" value="1"/>
</dbReference>
<evidence type="ECO:0000256" key="6">
    <source>
        <dbReference type="ARBA" id="ARBA00023242"/>
    </source>
</evidence>
<evidence type="ECO:0000256" key="2">
    <source>
        <dbReference type="ARBA" id="ARBA00006210"/>
    </source>
</evidence>
<dbReference type="GeneID" id="34608801"/>
<evidence type="ECO:0000256" key="1">
    <source>
        <dbReference type="ARBA" id="ARBA00004123"/>
    </source>
</evidence>
<evidence type="ECO:0000256" key="7">
    <source>
        <dbReference type="RuleBase" id="RU364059"/>
    </source>
</evidence>
<feature type="region of interest" description="Disordered" evidence="8">
    <location>
        <begin position="382"/>
        <end position="403"/>
    </location>
</feature>